<accession>A0A159Z366</accession>
<organism evidence="1 2">
    <name type="scientific">Frigidibacter mobilis</name>
    <dbReference type="NCBI Taxonomy" id="1335048"/>
    <lineage>
        <taxon>Bacteria</taxon>
        <taxon>Pseudomonadati</taxon>
        <taxon>Pseudomonadota</taxon>
        <taxon>Alphaproteobacteria</taxon>
        <taxon>Rhodobacterales</taxon>
        <taxon>Paracoccaceae</taxon>
        <taxon>Frigidibacter</taxon>
    </lineage>
</organism>
<protein>
    <submittedName>
        <fullName evidence="1">Uncharacterized protein</fullName>
    </submittedName>
</protein>
<evidence type="ECO:0000313" key="1">
    <source>
        <dbReference type="EMBL" id="AMY69567.1"/>
    </source>
</evidence>
<name>A0A159Z366_9RHOB</name>
<dbReference type="KEGG" id="daa:AKL17_2321"/>
<dbReference type="EMBL" id="CP012661">
    <property type="protein sequence ID" value="AMY69567.1"/>
    <property type="molecule type" value="Genomic_DNA"/>
</dbReference>
<sequence length="103" mass="11551">MAKQKDFEAAIHDVISQTLKETSYRPHSFIQMVADRGAYDASLSLIRASKPSDGFTKLWELKRLDLTVEAVAVRPEFANLFTPDDIKVSNRRLAQYGYSSGGI</sequence>
<reference evidence="1 2" key="1">
    <citation type="submission" date="2015-09" db="EMBL/GenBank/DDBJ databases">
        <title>Complete genome sequence of Defluviimonas alba cai42t isolated from an oilfield in Xinjiang.</title>
        <authorList>
            <person name="Geng S."/>
            <person name="Pan X."/>
            <person name="Wu X."/>
        </authorList>
    </citation>
    <scope>NUCLEOTIDE SEQUENCE [LARGE SCALE GENOMIC DNA]</scope>
    <source>
        <strain evidence="2">cai42</strain>
    </source>
</reference>
<proteinExistence type="predicted"/>
<evidence type="ECO:0000313" key="2">
    <source>
        <dbReference type="Proteomes" id="UP000076128"/>
    </source>
</evidence>
<gene>
    <name evidence="1" type="ORF">AKL17_2321</name>
</gene>
<dbReference type="RefSeq" id="WP_066813386.1">
    <property type="nucleotide sequence ID" value="NZ_CP012661.1"/>
</dbReference>
<dbReference type="STRING" id="1335048.AKL17_2321"/>
<dbReference type="AlphaFoldDB" id="A0A159Z366"/>
<dbReference type="OrthoDB" id="9787127at2"/>
<keyword evidence="2" id="KW-1185">Reference proteome</keyword>
<dbReference type="Proteomes" id="UP000076128">
    <property type="component" value="Chromosome"/>
</dbReference>